<dbReference type="Proteomes" id="UP000268658">
    <property type="component" value="Chromosome"/>
</dbReference>
<feature type="domain" description="LppM" evidence="3">
    <location>
        <begin position="29"/>
        <end position="186"/>
    </location>
</feature>
<evidence type="ECO:0000256" key="1">
    <source>
        <dbReference type="SAM" id="MobiDB-lite"/>
    </source>
</evidence>
<feature type="transmembrane region" description="Helical" evidence="2">
    <location>
        <begin position="194"/>
        <end position="216"/>
    </location>
</feature>
<reference evidence="4 5" key="1">
    <citation type="submission" date="2018-12" db="EMBL/GenBank/DDBJ databases">
        <authorList>
            <consortium name="Pathogen Informatics"/>
        </authorList>
    </citation>
    <scope>NUCLEOTIDE SEQUENCE [LARGE SCALE GENOMIC DNA]</scope>
    <source>
        <strain evidence="4 5">NCTC10951</strain>
    </source>
</reference>
<evidence type="ECO:0000256" key="2">
    <source>
        <dbReference type="SAM" id="Phobius"/>
    </source>
</evidence>
<keyword evidence="2" id="KW-0812">Transmembrane</keyword>
<gene>
    <name evidence="4" type="ORF">NCTC10951_01834</name>
</gene>
<name>A0A3S4VB33_ACTVI</name>
<dbReference type="EMBL" id="LR134477">
    <property type="protein sequence ID" value="VEI16739.1"/>
    <property type="molecule type" value="Genomic_DNA"/>
</dbReference>
<sequence>MNHASRNVPRPVVAAVLAALTLILAGCGVRYDFVIHDDETADLTYIMWDSSDLRLITKENCTEQELGKSTPFPEGVEATYSFTSHNDNPACQVTAKAVPLSKLQTDTWTIKHKDGQYVFDLSPGSLSKLSSKNPQLSSQNIGGNTKVSVSVTFPGEVTKSNGRNDGNKVTWDDALESSDGLHAEGEDGMFHLRWWMVAVAAGAVLLIVAGVLLYLLRVRRAQRMNPASPYGEVPRDAGAPGAIPSDVYISGPYQSPLPGTQPPTSGPTQPYPVADLQAGYSPYVEPGPGAGTFPPQDAGYQNGGYSAGPGIYGPYAPGPDYTQMPYQEGHGHADFRPQQARTGGQGMQPYPPYQGG</sequence>
<dbReference type="RefSeq" id="WP_126414332.1">
    <property type="nucleotide sequence ID" value="NZ_JASPER010000081.1"/>
</dbReference>
<feature type="compositionally biased region" description="Gly residues" evidence="1">
    <location>
        <begin position="301"/>
        <end position="311"/>
    </location>
</feature>
<keyword evidence="2" id="KW-1133">Transmembrane helix</keyword>
<evidence type="ECO:0000313" key="5">
    <source>
        <dbReference type="Proteomes" id="UP000268658"/>
    </source>
</evidence>
<evidence type="ECO:0000313" key="4">
    <source>
        <dbReference type="EMBL" id="VEI16739.1"/>
    </source>
</evidence>
<dbReference type="OrthoDB" id="3712375at2"/>
<dbReference type="InterPro" id="IPR053807">
    <property type="entry name" value="LppM"/>
</dbReference>
<organism evidence="4 5">
    <name type="scientific">Actinomyces viscosus</name>
    <dbReference type="NCBI Taxonomy" id="1656"/>
    <lineage>
        <taxon>Bacteria</taxon>
        <taxon>Bacillati</taxon>
        <taxon>Actinomycetota</taxon>
        <taxon>Actinomycetes</taxon>
        <taxon>Actinomycetales</taxon>
        <taxon>Actinomycetaceae</taxon>
        <taxon>Actinomyces</taxon>
    </lineage>
</organism>
<proteinExistence type="predicted"/>
<dbReference type="AlphaFoldDB" id="A0A3S4VB33"/>
<protein>
    <recommendedName>
        <fullName evidence="3">LppM domain-containing protein</fullName>
    </recommendedName>
</protein>
<dbReference type="PROSITE" id="PS51257">
    <property type="entry name" value="PROKAR_LIPOPROTEIN"/>
    <property type="match status" value="1"/>
</dbReference>
<accession>A0A3S4VB33</accession>
<dbReference type="Pfam" id="PF21946">
    <property type="entry name" value="LppM"/>
    <property type="match status" value="1"/>
</dbReference>
<feature type="region of interest" description="Disordered" evidence="1">
    <location>
        <begin position="226"/>
        <end position="356"/>
    </location>
</feature>
<keyword evidence="2" id="KW-0472">Membrane</keyword>
<dbReference type="KEGG" id="avc:NCTC10951_01834"/>
<feature type="compositionally biased region" description="Low complexity" evidence="1">
    <location>
        <begin position="312"/>
        <end position="321"/>
    </location>
</feature>
<evidence type="ECO:0000259" key="3">
    <source>
        <dbReference type="Pfam" id="PF21946"/>
    </source>
</evidence>